<dbReference type="Gene3D" id="1.25.40.10">
    <property type="entry name" value="Tetratricopeptide repeat domain"/>
    <property type="match status" value="1"/>
</dbReference>
<feature type="compositionally biased region" description="Polar residues" evidence="1">
    <location>
        <begin position="54"/>
        <end position="65"/>
    </location>
</feature>
<dbReference type="SUPFAM" id="SSF52540">
    <property type="entry name" value="P-loop containing nucleoside triphosphate hydrolases"/>
    <property type="match status" value="1"/>
</dbReference>
<dbReference type="PANTHER" id="PTHR46082:SF6">
    <property type="entry name" value="AAA+ ATPASE DOMAIN-CONTAINING PROTEIN-RELATED"/>
    <property type="match status" value="1"/>
</dbReference>
<dbReference type="InterPro" id="IPR053137">
    <property type="entry name" value="NLR-like"/>
</dbReference>
<evidence type="ECO:0000256" key="1">
    <source>
        <dbReference type="SAM" id="MobiDB-lite"/>
    </source>
</evidence>
<accession>A0A2H3D724</accession>
<dbReference type="STRING" id="47427.A0A2H3D724"/>
<dbReference type="CDD" id="cd21037">
    <property type="entry name" value="MLKL_NTD"/>
    <property type="match status" value="1"/>
</dbReference>
<organism evidence="2 3">
    <name type="scientific">Armillaria gallica</name>
    <name type="common">Bulbous honey fungus</name>
    <name type="synonym">Armillaria bulbosa</name>
    <dbReference type="NCBI Taxonomy" id="47427"/>
    <lineage>
        <taxon>Eukaryota</taxon>
        <taxon>Fungi</taxon>
        <taxon>Dikarya</taxon>
        <taxon>Basidiomycota</taxon>
        <taxon>Agaricomycotina</taxon>
        <taxon>Agaricomycetes</taxon>
        <taxon>Agaricomycetidae</taxon>
        <taxon>Agaricales</taxon>
        <taxon>Marasmiineae</taxon>
        <taxon>Physalacriaceae</taxon>
        <taxon>Armillaria</taxon>
    </lineage>
</organism>
<evidence type="ECO:0000313" key="3">
    <source>
        <dbReference type="Proteomes" id="UP000217790"/>
    </source>
</evidence>
<dbReference type="OrthoDB" id="1658288at2759"/>
<dbReference type="Gene3D" id="1.20.930.20">
    <property type="entry name" value="Adaptor protein Cbl, N-terminal domain"/>
    <property type="match status" value="1"/>
</dbReference>
<dbReference type="InterPro" id="IPR011990">
    <property type="entry name" value="TPR-like_helical_dom_sf"/>
</dbReference>
<dbReference type="GO" id="GO:0007166">
    <property type="term" value="P:cell surface receptor signaling pathway"/>
    <property type="evidence" value="ECO:0007669"/>
    <property type="project" value="InterPro"/>
</dbReference>
<feature type="region of interest" description="Disordered" evidence="1">
    <location>
        <begin position="1"/>
        <end position="41"/>
    </location>
</feature>
<evidence type="ECO:0000313" key="2">
    <source>
        <dbReference type="EMBL" id="PBK84113.1"/>
    </source>
</evidence>
<dbReference type="InterPro" id="IPR059179">
    <property type="entry name" value="MLKL-like_MCAfunc"/>
</dbReference>
<dbReference type="SUPFAM" id="SSF48452">
    <property type="entry name" value="TPR-like"/>
    <property type="match status" value="1"/>
</dbReference>
<feature type="compositionally biased region" description="Low complexity" evidence="1">
    <location>
        <begin position="12"/>
        <end position="24"/>
    </location>
</feature>
<dbReference type="InParanoid" id="A0A2H3D724"/>
<dbReference type="PANTHER" id="PTHR46082">
    <property type="entry name" value="ATP/GTP-BINDING PROTEIN-RELATED"/>
    <property type="match status" value="1"/>
</dbReference>
<reference evidence="3" key="1">
    <citation type="journal article" date="2017" name="Nat. Ecol. Evol.">
        <title>Genome expansion and lineage-specific genetic innovations in the forest pathogenic fungi Armillaria.</title>
        <authorList>
            <person name="Sipos G."/>
            <person name="Prasanna A.N."/>
            <person name="Walter M.C."/>
            <person name="O'Connor E."/>
            <person name="Balint B."/>
            <person name="Krizsan K."/>
            <person name="Kiss B."/>
            <person name="Hess J."/>
            <person name="Varga T."/>
            <person name="Slot J."/>
            <person name="Riley R."/>
            <person name="Boka B."/>
            <person name="Rigling D."/>
            <person name="Barry K."/>
            <person name="Lee J."/>
            <person name="Mihaltcheva S."/>
            <person name="LaButti K."/>
            <person name="Lipzen A."/>
            <person name="Waldron R."/>
            <person name="Moloney N.M."/>
            <person name="Sperisen C."/>
            <person name="Kredics L."/>
            <person name="Vagvoelgyi C."/>
            <person name="Patrignani A."/>
            <person name="Fitzpatrick D."/>
            <person name="Nagy I."/>
            <person name="Doyle S."/>
            <person name="Anderson J.B."/>
            <person name="Grigoriev I.V."/>
            <person name="Gueldener U."/>
            <person name="Muensterkoetter M."/>
            <person name="Nagy L.G."/>
        </authorList>
    </citation>
    <scope>NUCLEOTIDE SEQUENCE [LARGE SCALE GENOMIC DNA]</scope>
    <source>
        <strain evidence="3">Ar21-2</strain>
    </source>
</reference>
<sequence length="882" mass="98599">MNIFRRKGQNDSSGSQSSLALPSSNTPAQVAASSSNDGASVTSKLFRRGKQGHTDTTGDVATRPGNKTANAAMILGIVQAICEVLDKVPHVKVATGLANTAITVIQAVNACREEWDKVKGDLNKVRDIVFEFQYGRDDSAPLPSDVKAAFLELVSCLREVLEAVIRYQDVSVGKLVLERSALKAEAMSCVRRIDMAVRDLQMRILIGTRLVGDQTHHIMEKILSIQQGPTPSPSLNLNVLACPAPSQYFTGRESDLRKLSRMLAAPVVTLFSTNGDALSAFVHSFDHSSRFTAIFLDASSVEALSMGLKVIVHNIKADDSAHQSPLLVLENADPSLELDQYLPYSLHNPILVTSTNQAVSCFASPACKFELPDPMDQWASDSLCQSIERAFAPLLHVVTIVARGGTGKTQLVLRFVSENPSRFMHVWFFDAASNATLAADFKKLSKAAGIGELVNDVRDFLGRMQEDWLLIFDNADDPKVELSKYIPWCNHGNIIITSRLTEVNQMASPGAYLDFFDLEQSEAVNLLLKHAHQDSDNNNHQLAFDIVNALGCQALAVVTAGAYIASNPTCTLSNYLSRFNHKRTELLNYKIKSLDDYQKTVFSAFQLSFDQLSSSTQFFMQICAFFHHTAIPVEVFNRAAAFTGDDLEPEEEETPAVEELKYFLSLFTHNESWDNSIDELSRLSLIMYNIGSKTLTFHPILHICIQETIINKDRVHHIALLLLARATPDNFNHVDYKFRRLLIAHAEYIYQNNLSTLLIHNCLAKIFYDAGLWVKAENVHQKTLMYCELYFGKYHCNTLRSRHKLGYIYRRLGRLEEAEMLEKETLKLRKKVLGESHPDTLISMGSLASIYRKVGRLEEAEMLEKETLKLRKKVLGESHPHI</sequence>
<dbReference type="AlphaFoldDB" id="A0A2H3D724"/>
<dbReference type="Pfam" id="PF13374">
    <property type="entry name" value="TPR_10"/>
    <property type="match status" value="2"/>
</dbReference>
<proteinExistence type="predicted"/>
<gene>
    <name evidence="2" type="ORF">ARMGADRAFT_1000569</name>
</gene>
<keyword evidence="3" id="KW-1185">Reference proteome</keyword>
<dbReference type="InterPro" id="IPR036537">
    <property type="entry name" value="Adaptor_Cbl_N_dom_sf"/>
</dbReference>
<protein>
    <recommendedName>
        <fullName evidence="4">NB-ARC domain-containing protein</fullName>
    </recommendedName>
</protein>
<dbReference type="Gene3D" id="3.40.50.300">
    <property type="entry name" value="P-loop containing nucleotide triphosphate hydrolases"/>
    <property type="match status" value="1"/>
</dbReference>
<dbReference type="EMBL" id="KZ293701">
    <property type="protein sequence ID" value="PBK84113.1"/>
    <property type="molecule type" value="Genomic_DNA"/>
</dbReference>
<feature type="region of interest" description="Disordered" evidence="1">
    <location>
        <begin position="46"/>
        <end position="65"/>
    </location>
</feature>
<dbReference type="InterPro" id="IPR027417">
    <property type="entry name" value="P-loop_NTPase"/>
</dbReference>
<name>A0A2H3D724_ARMGA</name>
<feature type="compositionally biased region" description="Polar residues" evidence="1">
    <location>
        <begin position="25"/>
        <end position="41"/>
    </location>
</feature>
<dbReference type="Proteomes" id="UP000217790">
    <property type="component" value="Unassembled WGS sequence"/>
</dbReference>
<evidence type="ECO:0008006" key="4">
    <source>
        <dbReference type="Google" id="ProtNLM"/>
    </source>
</evidence>